<keyword evidence="1" id="KW-1133">Transmembrane helix</keyword>
<keyword evidence="3" id="KW-1185">Reference proteome</keyword>
<name>A0A165CQF0_9APHY</name>
<feature type="transmembrane region" description="Helical" evidence="1">
    <location>
        <begin position="16"/>
        <end position="32"/>
    </location>
</feature>
<keyword evidence="1" id="KW-0812">Transmembrane</keyword>
<dbReference type="AlphaFoldDB" id="A0A165CQF0"/>
<accession>A0A165CQF0</accession>
<evidence type="ECO:0000256" key="1">
    <source>
        <dbReference type="SAM" id="Phobius"/>
    </source>
</evidence>
<dbReference type="RefSeq" id="XP_040760973.1">
    <property type="nucleotide sequence ID" value="XM_040902244.1"/>
</dbReference>
<evidence type="ECO:0000313" key="2">
    <source>
        <dbReference type="EMBL" id="KZT03233.1"/>
    </source>
</evidence>
<organism evidence="2 3">
    <name type="scientific">Laetiporus sulphureus 93-53</name>
    <dbReference type="NCBI Taxonomy" id="1314785"/>
    <lineage>
        <taxon>Eukaryota</taxon>
        <taxon>Fungi</taxon>
        <taxon>Dikarya</taxon>
        <taxon>Basidiomycota</taxon>
        <taxon>Agaricomycotina</taxon>
        <taxon>Agaricomycetes</taxon>
        <taxon>Polyporales</taxon>
        <taxon>Laetiporus</taxon>
    </lineage>
</organism>
<dbReference type="GeneID" id="63819275"/>
<dbReference type="EMBL" id="KV427646">
    <property type="protein sequence ID" value="KZT03233.1"/>
    <property type="molecule type" value="Genomic_DNA"/>
</dbReference>
<protein>
    <submittedName>
        <fullName evidence="2">Uncharacterized protein</fullName>
    </submittedName>
</protein>
<reference evidence="2 3" key="1">
    <citation type="journal article" date="2016" name="Mol. Biol. Evol.">
        <title>Comparative Genomics of Early-Diverging Mushroom-Forming Fungi Provides Insights into the Origins of Lignocellulose Decay Capabilities.</title>
        <authorList>
            <person name="Nagy L.G."/>
            <person name="Riley R."/>
            <person name="Tritt A."/>
            <person name="Adam C."/>
            <person name="Daum C."/>
            <person name="Floudas D."/>
            <person name="Sun H."/>
            <person name="Yadav J.S."/>
            <person name="Pangilinan J."/>
            <person name="Larsson K.H."/>
            <person name="Matsuura K."/>
            <person name="Barry K."/>
            <person name="Labutti K."/>
            <person name="Kuo R."/>
            <person name="Ohm R.A."/>
            <person name="Bhattacharya S.S."/>
            <person name="Shirouzu T."/>
            <person name="Yoshinaga Y."/>
            <person name="Martin F.M."/>
            <person name="Grigoriev I.V."/>
            <person name="Hibbett D.S."/>
        </authorList>
    </citation>
    <scope>NUCLEOTIDE SEQUENCE [LARGE SCALE GENOMIC DNA]</scope>
    <source>
        <strain evidence="2 3">93-53</strain>
    </source>
</reference>
<evidence type="ECO:0000313" key="3">
    <source>
        <dbReference type="Proteomes" id="UP000076871"/>
    </source>
</evidence>
<proteinExistence type="predicted"/>
<dbReference type="Proteomes" id="UP000076871">
    <property type="component" value="Unassembled WGS sequence"/>
</dbReference>
<sequence>MLSVQNEDAPVEMSDIYIVYIYIYIYIGRRLGRIPRRKTSNAIQDIPGIANKAHYAVSVENVAVQRSGSKHGGTFLGGTDLAAPSLYACAARASMRILTFTVGCHAPVHESHTPYILTTYIYKDERLRIAPEDKHCKVMILPRQRVGRSQSRRTEYL</sequence>
<gene>
    <name evidence="2" type="ORF">LAESUDRAFT_379828</name>
</gene>
<dbReference type="InParanoid" id="A0A165CQF0"/>
<keyword evidence="1" id="KW-0472">Membrane</keyword>